<sequence length="800" mass="89325">MAKKLKKDDVEITLIDRHSYHTMMTELHEVAGGRVEPDAVQYDLQRLFARQKNVSLVTDTVIGIDKEKKIVKTKLGKYPFDQLIIGMGGEPNDFGTPGVKEHGFTLWSMEDAIKIRKHIEDTVAKAALEPDEATRRAMLTFVVCGSGFTGIEMIGELMEWKTVLAKEHKLRPEEFTLMVVEALPTILNMLDRKDAEKAERFMMKKGIQLKKGAPITEVTADYIVLKDGSQIPTNTLIWTAGVKGTSDAADFGLEAARGQRLYANEYMQAKGYEDKDIYIIGDLVHYEENNDGKPTPQIVQAAEQTGHTAAANIVAKIKNTPKHEFKSNYQGFMVSIGSKWGVANLMDKIHLSGFLAIVVKHLVNLLYFFTIRSGYYMFQYMMHEFFHIKNDRNVTRGHSSRYGNVLWSVPLRVFYGSMWLIEASKKVVGDGSYLNPSSWFGSGSWFTDNVVFPFPWLQEQVTTGASAAGSHAAEATTAATGAAGGATDAAATAATHFGFSYAFGENPMPVFEKMPHWFSNIMEFMMPNRDVALFMQKFMTFVEIGIALALIFGLFTWLASAATIGLTVVFCLSGMFFWVNIWFIFVAFALMNGSGRALGLDRWVIPWIQRTVGKWCLNRTASPMQEAVLSVDGQEIKTFDLSDKSQSYTYRYEDKDGDYNLIEIKEGRIRIKEANCGDQICVRRGWIDQSGGTISTFLYSMSGSLLSYFGMLLVKSLGPKRVSIIGISAAGGFLHNVGQLFVASWIAQSWTVMLYLPVMSLLGILAGIVIGIAGNYLLVHVRALQKFQLDYESKKNLKKD</sequence>
<evidence type="ECO:0000256" key="9">
    <source>
        <dbReference type="SAM" id="Phobius"/>
    </source>
</evidence>
<dbReference type="Proteomes" id="UP000030665">
    <property type="component" value="Unassembled WGS sequence"/>
</dbReference>
<dbReference type="InterPro" id="IPR036188">
    <property type="entry name" value="FAD/NAD-bd_sf"/>
</dbReference>
<keyword evidence="6" id="KW-0520">NAD</keyword>
<proteinExistence type="inferred from homology"/>
<dbReference type="EMBL" id="HG807469">
    <property type="protein sequence ID" value="CDW60838.1"/>
    <property type="molecule type" value="Genomic_DNA"/>
</dbReference>
<dbReference type="Gene3D" id="3.50.50.100">
    <property type="match status" value="1"/>
</dbReference>
<dbReference type="GO" id="GO:0050136">
    <property type="term" value="F:NADH dehydrogenase (quinone) (non-electrogenic) activity"/>
    <property type="evidence" value="ECO:0007669"/>
    <property type="project" value="UniProtKB-EC"/>
</dbReference>
<reference evidence="11" key="1">
    <citation type="submission" date="2014-01" db="EMBL/GenBank/DDBJ databases">
        <authorList>
            <person name="Aslett M."/>
        </authorList>
    </citation>
    <scope>NUCLEOTIDE SEQUENCE</scope>
</reference>
<dbReference type="CDD" id="cd09911">
    <property type="entry name" value="Lin0431_like"/>
    <property type="match status" value="1"/>
</dbReference>
<evidence type="ECO:0000256" key="5">
    <source>
        <dbReference type="ARBA" id="ARBA00023002"/>
    </source>
</evidence>
<evidence type="ECO:0000256" key="4">
    <source>
        <dbReference type="ARBA" id="ARBA00022827"/>
    </source>
</evidence>
<reference evidence="11" key="2">
    <citation type="submission" date="2014-03" db="EMBL/GenBank/DDBJ databases">
        <title>The whipworm genome and dual-species transcriptomics of an intimate host-pathogen interaction.</title>
        <authorList>
            <person name="Foth B.J."/>
            <person name="Tsai I.J."/>
            <person name="Reid A.J."/>
            <person name="Bancroft A.J."/>
            <person name="Nichol S."/>
            <person name="Tracey A."/>
            <person name="Holroyd N."/>
            <person name="Cotton J.A."/>
            <person name="Stanley E.J."/>
            <person name="Zarowiecki M."/>
            <person name="Liu J.Z."/>
            <person name="Huckvale T."/>
            <person name="Cooper P.J."/>
            <person name="Grencis R.K."/>
            <person name="Berriman M."/>
        </authorList>
    </citation>
    <scope>NUCLEOTIDE SEQUENCE [LARGE SCALE GENOMIC DNA]</scope>
</reference>
<evidence type="ECO:0000256" key="6">
    <source>
        <dbReference type="ARBA" id="ARBA00023027"/>
    </source>
</evidence>
<keyword evidence="9" id="KW-0472">Membrane</keyword>
<dbReference type="OrthoDB" id="3244603at2759"/>
<feature type="transmembrane region" description="Helical" evidence="9">
    <location>
        <begin position="349"/>
        <end position="369"/>
    </location>
</feature>
<feature type="transmembrane region" description="Helical" evidence="9">
    <location>
        <begin position="722"/>
        <end position="746"/>
    </location>
</feature>
<keyword evidence="12" id="KW-1185">Reference proteome</keyword>
<dbReference type="STRING" id="36087.A0A077ZM65"/>
<evidence type="ECO:0000256" key="3">
    <source>
        <dbReference type="ARBA" id="ARBA00022630"/>
    </source>
</evidence>
<evidence type="ECO:0000313" key="11">
    <source>
        <dbReference type="EMBL" id="CDW60838.1"/>
    </source>
</evidence>
<comment type="similarity">
    <text evidence="1">Belongs to the NADH dehydrogenase family.</text>
</comment>
<dbReference type="PANTHER" id="PTHR43706">
    <property type="entry name" value="NADH DEHYDROGENASE"/>
    <property type="match status" value="1"/>
</dbReference>
<feature type="transmembrane region" description="Helical" evidence="9">
    <location>
        <begin position="752"/>
        <end position="778"/>
    </location>
</feature>
<dbReference type="SUPFAM" id="SSF51905">
    <property type="entry name" value="FAD/NAD(P)-binding domain"/>
    <property type="match status" value="2"/>
</dbReference>
<comment type="catalytic activity">
    <reaction evidence="7">
        <text>a quinone + NADH + H(+) = a quinol + NAD(+)</text>
        <dbReference type="Rhea" id="RHEA:46160"/>
        <dbReference type="ChEBI" id="CHEBI:15378"/>
        <dbReference type="ChEBI" id="CHEBI:24646"/>
        <dbReference type="ChEBI" id="CHEBI:57540"/>
        <dbReference type="ChEBI" id="CHEBI:57945"/>
        <dbReference type="ChEBI" id="CHEBI:132124"/>
        <dbReference type="EC" id="1.6.5.9"/>
    </reaction>
</comment>
<feature type="transmembrane region" description="Helical" evidence="9">
    <location>
        <begin position="564"/>
        <end position="590"/>
    </location>
</feature>
<keyword evidence="3" id="KW-0285">Flavoprotein</keyword>
<dbReference type="AlphaFoldDB" id="A0A077ZM65"/>
<dbReference type="Pfam" id="PF07992">
    <property type="entry name" value="Pyr_redox_2"/>
    <property type="match status" value="1"/>
</dbReference>
<dbReference type="Pfam" id="PF07456">
    <property type="entry name" value="Hpre_diP_synt_I"/>
    <property type="match status" value="1"/>
</dbReference>
<dbReference type="InterPro" id="IPR038690">
    <property type="entry name" value="NusG_2_sf"/>
</dbReference>
<evidence type="ECO:0000256" key="2">
    <source>
        <dbReference type="ARBA" id="ARBA00012637"/>
    </source>
</evidence>
<dbReference type="Gene3D" id="2.60.320.10">
    <property type="entry name" value="N-utilization substance G protein NusG, insert domain"/>
    <property type="match status" value="1"/>
</dbReference>
<comment type="catalytic activity">
    <reaction evidence="8">
        <text>a ubiquinone + NADH + H(+) = a ubiquinol + NAD(+)</text>
        <dbReference type="Rhea" id="RHEA:23152"/>
        <dbReference type="Rhea" id="RHEA-COMP:9565"/>
        <dbReference type="Rhea" id="RHEA-COMP:9566"/>
        <dbReference type="ChEBI" id="CHEBI:15378"/>
        <dbReference type="ChEBI" id="CHEBI:16389"/>
        <dbReference type="ChEBI" id="CHEBI:17976"/>
        <dbReference type="ChEBI" id="CHEBI:57540"/>
        <dbReference type="ChEBI" id="CHEBI:57945"/>
    </reaction>
</comment>
<feature type="domain" description="FAD/NAD(P)-binding" evidence="10">
    <location>
        <begin position="2"/>
        <end position="306"/>
    </location>
</feature>
<keyword evidence="9" id="KW-0812">Transmembrane</keyword>
<organism evidence="11 12">
    <name type="scientific">Trichuris trichiura</name>
    <name type="common">Whipworm</name>
    <name type="synonym">Trichocephalus trichiurus</name>
    <dbReference type="NCBI Taxonomy" id="36087"/>
    <lineage>
        <taxon>Eukaryota</taxon>
        <taxon>Metazoa</taxon>
        <taxon>Ecdysozoa</taxon>
        <taxon>Nematoda</taxon>
        <taxon>Enoplea</taxon>
        <taxon>Dorylaimia</taxon>
        <taxon>Trichinellida</taxon>
        <taxon>Trichuridae</taxon>
        <taxon>Trichuris</taxon>
    </lineage>
</organism>
<accession>A0A077ZM65</accession>
<dbReference type="EC" id="1.6.5.9" evidence="2"/>
<evidence type="ECO:0000259" key="10">
    <source>
        <dbReference type="Pfam" id="PF07992"/>
    </source>
</evidence>
<evidence type="ECO:0000256" key="7">
    <source>
        <dbReference type="ARBA" id="ARBA00047599"/>
    </source>
</evidence>
<evidence type="ECO:0000313" key="12">
    <source>
        <dbReference type="Proteomes" id="UP000030665"/>
    </source>
</evidence>
<protein>
    <recommendedName>
        <fullName evidence="2">NADH:ubiquinone reductase (non-electrogenic)</fullName>
        <ecNumber evidence="2">1.6.5.9</ecNumber>
    </recommendedName>
</protein>
<dbReference type="InterPro" id="IPR010898">
    <property type="entry name" value="Hpre_diP_synth_I"/>
</dbReference>
<name>A0A077ZM65_TRITR</name>
<gene>
    <name evidence="11" type="ORF">TTRE_0000924001</name>
</gene>
<feature type="transmembrane region" description="Helical" evidence="9">
    <location>
        <begin position="538"/>
        <end position="558"/>
    </location>
</feature>
<evidence type="ECO:0000256" key="8">
    <source>
        <dbReference type="ARBA" id="ARBA00049010"/>
    </source>
</evidence>
<keyword evidence="9" id="KW-1133">Transmembrane helix</keyword>
<evidence type="ECO:0000256" key="1">
    <source>
        <dbReference type="ARBA" id="ARBA00005272"/>
    </source>
</evidence>
<keyword evidence="4" id="KW-0274">FAD</keyword>
<dbReference type="PANTHER" id="PTHR43706:SF47">
    <property type="entry name" value="EXTERNAL NADH-UBIQUINONE OXIDOREDUCTASE 1, MITOCHONDRIAL-RELATED"/>
    <property type="match status" value="1"/>
</dbReference>
<dbReference type="InterPro" id="IPR023753">
    <property type="entry name" value="FAD/NAD-binding_dom"/>
</dbReference>
<keyword evidence="5" id="KW-0560">Oxidoreductase</keyword>
<dbReference type="InterPro" id="IPR045024">
    <property type="entry name" value="NDH-2"/>
</dbReference>